<proteinExistence type="predicted"/>
<dbReference type="EMBL" id="GECZ01015290">
    <property type="protein sequence ID" value="JAS54479.1"/>
    <property type="molecule type" value="Transcribed_RNA"/>
</dbReference>
<name>A0A1B6FWF9_9HEMI</name>
<protein>
    <submittedName>
        <fullName evidence="2">Uncharacterized protein</fullName>
    </submittedName>
</protein>
<feature type="compositionally biased region" description="Polar residues" evidence="1">
    <location>
        <begin position="78"/>
        <end position="96"/>
    </location>
</feature>
<feature type="region of interest" description="Disordered" evidence="1">
    <location>
        <begin position="252"/>
        <end position="282"/>
    </location>
</feature>
<gene>
    <name evidence="2" type="ORF">g.4694</name>
</gene>
<evidence type="ECO:0000313" key="2">
    <source>
        <dbReference type="EMBL" id="JAS54479.1"/>
    </source>
</evidence>
<reference evidence="2" key="1">
    <citation type="submission" date="2015-11" db="EMBL/GenBank/DDBJ databases">
        <title>De novo transcriptome assembly of four potential Pierce s Disease insect vectors from Arizona vineyards.</title>
        <authorList>
            <person name="Tassone E.E."/>
        </authorList>
    </citation>
    <scope>NUCLEOTIDE SEQUENCE</scope>
</reference>
<organism evidence="2">
    <name type="scientific">Cuerna arida</name>
    <dbReference type="NCBI Taxonomy" id="1464854"/>
    <lineage>
        <taxon>Eukaryota</taxon>
        <taxon>Metazoa</taxon>
        <taxon>Ecdysozoa</taxon>
        <taxon>Arthropoda</taxon>
        <taxon>Hexapoda</taxon>
        <taxon>Insecta</taxon>
        <taxon>Pterygota</taxon>
        <taxon>Neoptera</taxon>
        <taxon>Paraneoptera</taxon>
        <taxon>Hemiptera</taxon>
        <taxon>Auchenorrhyncha</taxon>
        <taxon>Membracoidea</taxon>
        <taxon>Cicadellidae</taxon>
        <taxon>Cicadellinae</taxon>
        <taxon>Proconiini</taxon>
        <taxon>Cuerna</taxon>
    </lineage>
</organism>
<feature type="region of interest" description="Disordered" evidence="1">
    <location>
        <begin position="78"/>
        <end position="100"/>
    </location>
</feature>
<feature type="non-terminal residue" evidence="2">
    <location>
        <position position="549"/>
    </location>
</feature>
<evidence type="ECO:0000256" key="1">
    <source>
        <dbReference type="SAM" id="MobiDB-lite"/>
    </source>
</evidence>
<accession>A0A1B6FWF9</accession>
<feature type="compositionally biased region" description="Basic and acidic residues" evidence="1">
    <location>
        <begin position="252"/>
        <end position="265"/>
    </location>
</feature>
<feature type="region of interest" description="Disordered" evidence="1">
    <location>
        <begin position="487"/>
        <end position="507"/>
    </location>
</feature>
<feature type="non-terminal residue" evidence="2">
    <location>
        <position position="1"/>
    </location>
</feature>
<dbReference type="AlphaFoldDB" id="A0A1B6FWF9"/>
<feature type="compositionally biased region" description="Polar residues" evidence="1">
    <location>
        <begin position="266"/>
        <end position="280"/>
    </location>
</feature>
<sequence length="549" mass="61906">KPLQTPKQSFIEQSNPSINRRISGCLISKPTCTNSIGLTGEGLSMPLNTSQNQIENFNPICNSLDKDRGVKKVVSEISQPRSKYNRDNFNNGSNRSSKIKDNQDLELIQFLNCNSARKYNSSLYAKPLSKDSTPKNLDSNYIPNNNLESMNCTSVSGQTLRKESNINNFQPEKQYDCSQIPNRVEHVAQRKKDDVSPLAGLYDTGSNKPTRYKDRKNDIKAVISERSVNRQGYSNSAINLKKTKSNTFLHTTEKGNFKGNDDNNKIESNATDKNGSSSLVKQKDHIDKNCKSFCTSIKTSKKVNQSVFTFRLSKTKQSSPAKLSKTGEIDKNCLSKESNKKNINKIVHSNKTTEIPLIVNENTQKSGNGQNFNCIEVGNKPKNHVQESQNKLHKTKQKNVVSLLNERTNLNKALKKCIPNTYEEKQNKINLCEKINKENNNNSTHCYTSDVNDDKSINLTNTTYSSLQSIVKTKIGVSRSKIMNNKNQAGKRKQMLNSSDFDKSKSTNENRVLDRNFKNSVPKKCKMGKVYRKNRKIGIESRGDFPQSA</sequence>